<evidence type="ECO:0000313" key="3">
    <source>
        <dbReference type="EMBL" id="KAA0184506.1"/>
    </source>
</evidence>
<dbReference type="AlphaFoldDB" id="A0A6A0GQN9"/>
<keyword evidence="1" id="KW-0732">Signal</keyword>
<dbReference type="Pfam" id="PF00095">
    <property type="entry name" value="WAP"/>
    <property type="match status" value="1"/>
</dbReference>
<reference evidence="3" key="2">
    <citation type="journal article" date="2018" name="Environ. Sci. Technol.">
        <title>The Toxicogenome of Hyalella azteca: A Model for Sediment Ecotoxicology and Evolutionary Toxicology.</title>
        <authorList>
            <person name="Poynton H.C."/>
            <person name="Hasenbein S."/>
            <person name="Benoit J.B."/>
            <person name="Sepulveda M.S."/>
            <person name="Poelchau M.F."/>
            <person name="Hughes D.S.T."/>
            <person name="Murali S.C."/>
            <person name="Chen S."/>
            <person name="Glastad K.M."/>
            <person name="Goodisman M.A.D."/>
            <person name="Werren J.H."/>
            <person name="Vineis J.H."/>
            <person name="Bowen J.L."/>
            <person name="Friedrich M."/>
            <person name="Jones J."/>
            <person name="Robertson H.M."/>
            <person name="Feyereisen R."/>
            <person name="Mechler-Hickson A."/>
            <person name="Mathers N."/>
            <person name="Lee C.E."/>
            <person name="Colbourne J.K."/>
            <person name="Biales A."/>
            <person name="Johnston J.S."/>
            <person name="Wellborn G.A."/>
            <person name="Rosendale A.J."/>
            <person name="Cridge A.G."/>
            <person name="Munoz-Torres M.C."/>
            <person name="Bain P.A."/>
            <person name="Manny A.R."/>
            <person name="Major K.M."/>
            <person name="Lambert F.N."/>
            <person name="Vulpe C.D."/>
            <person name="Tuck P."/>
            <person name="Blalock B.J."/>
            <person name="Lin Y.Y."/>
            <person name="Smith M.E."/>
            <person name="Ochoa-Acuna H."/>
            <person name="Chen M.M."/>
            <person name="Childers C.P."/>
            <person name="Qu J."/>
            <person name="Dugan S."/>
            <person name="Lee S.L."/>
            <person name="Chao H."/>
            <person name="Dinh H."/>
            <person name="Han Y."/>
            <person name="Doddapaneni H."/>
            <person name="Worley K.C."/>
            <person name="Muzny D.M."/>
            <person name="Gibbs R.A."/>
            <person name="Richards S."/>
        </authorList>
    </citation>
    <scope>NUCLEOTIDE SEQUENCE</scope>
    <source>
        <strain evidence="3">HAZT.00-mixed</strain>
        <tissue evidence="3">Whole organism</tissue>
    </source>
</reference>
<reference evidence="3" key="3">
    <citation type="submission" date="2019-06" db="EMBL/GenBank/DDBJ databases">
        <authorList>
            <person name="Poynton C."/>
            <person name="Hasenbein S."/>
            <person name="Benoit J.B."/>
            <person name="Sepulveda M.S."/>
            <person name="Poelchau M.F."/>
            <person name="Murali S.C."/>
            <person name="Chen S."/>
            <person name="Glastad K.M."/>
            <person name="Werren J.H."/>
            <person name="Vineis J.H."/>
            <person name="Bowen J.L."/>
            <person name="Friedrich M."/>
            <person name="Jones J."/>
            <person name="Robertson H.M."/>
            <person name="Feyereisen R."/>
            <person name="Mechler-Hickson A."/>
            <person name="Mathers N."/>
            <person name="Lee C.E."/>
            <person name="Colbourne J.K."/>
            <person name="Biales A."/>
            <person name="Johnston J.S."/>
            <person name="Wellborn G.A."/>
            <person name="Rosendale A.J."/>
            <person name="Cridge A.G."/>
            <person name="Munoz-Torres M.C."/>
            <person name="Bain P.A."/>
            <person name="Manny A.R."/>
            <person name="Major K.M."/>
            <person name="Lambert F.N."/>
            <person name="Vulpe C.D."/>
            <person name="Tuck P."/>
            <person name="Blalock B.J."/>
            <person name="Lin Y.-Y."/>
            <person name="Smith M.E."/>
            <person name="Ochoa-Acuna H."/>
            <person name="Chen M.-J.M."/>
            <person name="Childers C.P."/>
            <person name="Qu J."/>
            <person name="Dugan S."/>
            <person name="Lee S.L."/>
            <person name="Chao H."/>
            <person name="Dinh H."/>
            <person name="Han Y."/>
            <person name="Doddapaneni H."/>
            <person name="Worley K.C."/>
            <person name="Muzny D.M."/>
            <person name="Gibbs R.A."/>
            <person name="Richards S."/>
        </authorList>
    </citation>
    <scope>NUCLEOTIDE SEQUENCE</scope>
    <source>
        <strain evidence="3">HAZT.00-mixed</strain>
        <tissue evidence="3">Whole organism</tissue>
    </source>
</reference>
<sequence length="107" mass="11570">MQAKLFFGVLMALAAISFAAPAPDSPAEGTPGNCLHRCQIVGPFRFYCCDNRNKVGHCPAPKTGDCPLTCPDDNCPEQCSNDSDCEGTKKCCLDRCLKYKVCHLPAK</sequence>
<feature type="chain" id="PRO_5025467359" description="WAP domain-containing protein" evidence="1">
    <location>
        <begin position="20"/>
        <end position="107"/>
    </location>
</feature>
<dbReference type="SMART" id="SM00217">
    <property type="entry name" value="WAP"/>
    <property type="match status" value="1"/>
</dbReference>
<name>A0A6A0GQN9_HYAAZ</name>
<feature type="signal peptide" evidence="1">
    <location>
        <begin position="1"/>
        <end position="19"/>
    </location>
</feature>
<feature type="domain" description="WAP" evidence="2">
    <location>
        <begin position="51"/>
        <end position="106"/>
    </location>
</feature>
<accession>A0A6A0GQN9</accession>
<dbReference type="InterPro" id="IPR008197">
    <property type="entry name" value="WAP_dom"/>
</dbReference>
<reference evidence="3" key="1">
    <citation type="submission" date="2014-08" db="EMBL/GenBank/DDBJ databases">
        <authorList>
            <person name="Murali S."/>
            <person name="Richards S."/>
            <person name="Bandaranaike D."/>
            <person name="Bellair M."/>
            <person name="Blankenburg K."/>
            <person name="Chao H."/>
            <person name="Dinh H."/>
            <person name="Doddapaneni H."/>
            <person name="Dugan-Rocha S."/>
            <person name="Elkadiri S."/>
            <person name="Gnanaolivu R."/>
            <person name="Hughes D."/>
            <person name="Lee S."/>
            <person name="Li M."/>
            <person name="Ming W."/>
            <person name="Munidasa M."/>
            <person name="Muniz J."/>
            <person name="Nguyen L."/>
            <person name="Osuji N."/>
            <person name="Pu L.-L."/>
            <person name="Puazo M."/>
            <person name="Skinner E."/>
            <person name="Qu C."/>
            <person name="Quiroz J."/>
            <person name="Raj R."/>
            <person name="Weissenberger G."/>
            <person name="Xin Y."/>
            <person name="Zou X."/>
            <person name="Han Y."/>
            <person name="Worley K."/>
            <person name="Muzny D."/>
            <person name="Gibbs R."/>
        </authorList>
    </citation>
    <scope>NUCLEOTIDE SEQUENCE</scope>
    <source>
        <strain evidence="3">HAZT.00-mixed</strain>
        <tissue evidence="3">Whole organism</tissue>
    </source>
</reference>
<dbReference type="EMBL" id="JQDR03016907">
    <property type="protein sequence ID" value="KAA0184506.1"/>
    <property type="molecule type" value="Genomic_DNA"/>
</dbReference>
<dbReference type="PROSITE" id="PS51390">
    <property type="entry name" value="WAP"/>
    <property type="match status" value="1"/>
</dbReference>
<dbReference type="GO" id="GO:0005576">
    <property type="term" value="C:extracellular region"/>
    <property type="evidence" value="ECO:0007669"/>
    <property type="project" value="InterPro"/>
</dbReference>
<evidence type="ECO:0000256" key="1">
    <source>
        <dbReference type="SAM" id="SignalP"/>
    </source>
</evidence>
<organism evidence="3">
    <name type="scientific">Hyalella azteca</name>
    <name type="common">Amphipod</name>
    <dbReference type="NCBI Taxonomy" id="294128"/>
    <lineage>
        <taxon>Eukaryota</taxon>
        <taxon>Metazoa</taxon>
        <taxon>Ecdysozoa</taxon>
        <taxon>Arthropoda</taxon>
        <taxon>Crustacea</taxon>
        <taxon>Multicrustacea</taxon>
        <taxon>Malacostraca</taxon>
        <taxon>Eumalacostraca</taxon>
        <taxon>Peracarida</taxon>
        <taxon>Amphipoda</taxon>
        <taxon>Senticaudata</taxon>
        <taxon>Talitrida</taxon>
        <taxon>Talitroidea</taxon>
        <taxon>Hyalellidae</taxon>
        <taxon>Hyalella</taxon>
    </lineage>
</organism>
<gene>
    <name evidence="3" type="ORF">HAZT_HAZT007304</name>
</gene>
<proteinExistence type="predicted"/>
<evidence type="ECO:0000259" key="2">
    <source>
        <dbReference type="PROSITE" id="PS51390"/>
    </source>
</evidence>
<dbReference type="Gene3D" id="4.10.75.10">
    <property type="entry name" value="Elafin-like"/>
    <property type="match status" value="1"/>
</dbReference>
<protein>
    <recommendedName>
        <fullName evidence="2">WAP domain-containing protein</fullName>
    </recommendedName>
</protein>
<dbReference type="Proteomes" id="UP000711488">
    <property type="component" value="Unassembled WGS sequence"/>
</dbReference>
<dbReference type="InterPro" id="IPR036645">
    <property type="entry name" value="Elafin-like_sf"/>
</dbReference>
<comment type="caution">
    <text evidence="3">The sequence shown here is derived from an EMBL/GenBank/DDBJ whole genome shotgun (WGS) entry which is preliminary data.</text>
</comment>
<dbReference type="GO" id="GO:0030414">
    <property type="term" value="F:peptidase inhibitor activity"/>
    <property type="evidence" value="ECO:0007669"/>
    <property type="project" value="InterPro"/>
</dbReference>